<feature type="transmembrane region" description="Helical" evidence="1">
    <location>
        <begin position="78"/>
        <end position="98"/>
    </location>
</feature>
<feature type="transmembrane region" description="Helical" evidence="1">
    <location>
        <begin position="386"/>
        <end position="406"/>
    </location>
</feature>
<keyword evidence="1" id="KW-0472">Membrane</keyword>
<feature type="transmembrane region" description="Helical" evidence="1">
    <location>
        <begin position="300"/>
        <end position="323"/>
    </location>
</feature>
<feature type="transmembrane region" description="Helical" evidence="1">
    <location>
        <begin position="110"/>
        <end position="130"/>
    </location>
</feature>
<feature type="transmembrane region" description="Helical" evidence="1">
    <location>
        <begin position="225"/>
        <end position="245"/>
    </location>
</feature>
<dbReference type="InterPro" id="IPR036259">
    <property type="entry name" value="MFS_trans_sf"/>
</dbReference>
<dbReference type="EMBL" id="CP071090">
    <property type="protein sequence ID" value="QSQ20812.1"/>
    <property type="molecule type" value="Genomic_DNA"/>
</dbReference>
<dbReference type="PANTHER" id="PTHR43596">
    <property type="entry name" value="ADP,ATP CARRIER PROTEIN"/>
    <property type="match status" value="1"/>
</dbReference>
<feature type="transmembrane region" description="Helical" evidence="1">
    <location>
        <begin position="52"/>
        <end position="71"/>
    </location>
</feature>
<protein>
    <submittedName>
        <fullName evidence="2">MFS transporter</fullName>
    </submittedName>
</protein>
<sequence>MLKRFVDVRDEEVGAVLGSFLYFFTLMCGYAILKPIRTELGTAGSVKDLPELYTATFLVMLAVVPAFSAVVARWPRRVVIPLAYRFFLLCLLALFALLKLEIAPVLVSRVFFVWLSVYNLFVVSIFWSFMSDVFASGQGKRLFGFIAAGGTTGMLVGPFLVGRLAKPLGPVNLILITVVLLEVSTQCVRRLGSWAHDVQHQPPAAEGPVGGGVLAGLRLIVTSPFLLAMGLQVLLYAATSTFISFQEVRLVAEVGKDAAHRTALYGDIDFYVQLATLVLQTAVTGRFISKLGLGAAMAVAPVLTALGFLGLAAVPVLGVLIAFKSLRGASHYALERPSREILFTTVDREARYKSKSFIDTVVYRGSDTVSGWLQEGLKGLGMSMTGLSLVAVPLAGLWLAVSLYLARHQRKHASTPAALSPAVPDNVPAR</sequence>
<accession>A0ABX7NTM2</accession>
<keyword evidence="1" id="KW-1133">Transmembrane helix</keyword>
<proteinExistence type="predicted"/>
<reference evidence="2 3" key="1">
    <citation type="submission" date="2021-02" db="EMBL/GenBank/DDBJ databases">
        <title>De Novo genome assembly of isolated myxobacteria.</title>
        <authorList>
            <person name="Stevens D.C."/>
        </authorList>
    </citation>
    <scope>NUCLEOTIDE SEQUENCE [LARGE SCALE GENOMIC DNA]</scope>
    <source>
        <strain evidence="3">SCPEA02</strain>
    </source>
</reference>
<feature type="transmembrane region" description="Helical" evidence="1">
    <location>
        <begin position="142"/>
        <end position="161"/>
    </location>
</feature>
<dbReference type="SUPFAM" id="SSF103473">
    <property type="entry name" value="MFS general substrate transporter"/>
    <property type="match status" value="1"/>
</dbReference>
<evidence type="ECO:0000313" key="3">
    <source>
        <dbReference type="Proteomes" id="UP000662747"/>
    </source>
</evidence>
<keyword evidence="3" id="KW-1185">Reference proteome</keyword>
<dbReference type="PANTHER" id="PTHR43596:SF1">
    <property type="entry name" value="ADP,ATP CARRIER PROTEIN"/>
    <property type="match status" value="1"/>
</dbReference>
<dbReference type="Gene3D" id="1.20.1250.20">
    <property type="entry name" value="MFS general substrate transporter like domains"/>
    <property type="match status" value="1"/>
</dbReference>
<dbReference type="Proteomes" id="UP000662747">
    <property type="component" value="Chromosome"/>
</dbReference>
<evidence type="ECO:0000256" key="1">
    <source>
        <dbReference type="SAM" id="Phobius"/>
    </source>
</evidence>
<feature type="transmembrane region" description="Helical" evidence="1">
    <location>
        <begin position="12"/>
        <end position="32"/>
    </location>
</feature>
<keyword evidence="1" id="KW-0812">Transmembrane</keyword>
<organism evidence="2 3">
    <name type="scientific">Pyxidicoccus parkwayensis</name>
    <dbReference type="NCBI Taxonomy" id="2813578"/>
    <lineage>
        <taxon>Bacteria</taxon>
        <taxon>Pseudomonadati</taxon>
        <taxon>Myxococcota</taxon>
        <taxon>Myxococcia</taxon>
        <taxon>Myxococcales</taxon>
        <taxon>Cystobacterineae</taxon>
        <taxon>Myxococcaceae</taxon>
        <taxon>Pyxidicoccus</taxon>
    </lineage>
</organism>
<dbReference type="RefSeq" id="WP_206722392.1">
    <property type="nucleotide sequence ID" value="NZ_CP071090.1"/>
</dbReference>
<evidence type="ECO:0000313" key="2">
    <source>
        <dbReference type="EMBL" id="QSQ20812.1"/>
    </source>
</evidence>
<name>A0ABX7NTM2_9BACT</name>
<gene>
    <name evidence="2" type="ORF">JY651_37140</name>
</gene>